<reference evidence="2" key="1">
    <citation type="submission" date="2023-03" db="EMBL/GenBank/DDBJ databases">
        <title>Massive genome expansion in bonnet fungi (Mycena s.s.) driven by repeated elements and novel gene families across ecological guilds.</title>
        <authorList>
            <consortium name="Lawrence Berkeley National Laboratory"/>
            <person name="Harder C.B."/>
            <person name="Miyauchi S."/>
            <person name="Viragh M."/>
            <person name="Kuo A."/>
            <person name="Thoen E."/>
            <person name="Andreopoulos B."/>
            <person name="Lu D."/>
            <person name="Skrede I."/>
            <person name="Drula E."/>
            <person name="Henrissat B."/>
            <person name="Morin E."/>
            <person name="Kohler A."/>
            <person name="Barry K."/>
            <person name="LaButti K."/>
            <person name="Morin E."/>
            <person name="Salamov A."/>
            <person name="Lipzen A."/>
            <person name="Mereny Z."/>
            <person name="Hegedus B."/>
            <person name="Baldrian P."/>
            <person name="Stursova M."/>
            <person name="Weitz H."/>
            <person name="Taylor A."/>
            <person name="Grigoriev I.V."/>
            <person name="Nagy L.G."/>
            <person name="Martin F."/>
            <person name="Kauserud H."/>
        </authorList>
    </citation>
    <scope>NUCLEOTIDE SEQUENCE</scope>
    <source>
        <strain evidence="2">CBHHK182m</strain>
    </source>
</reference>
<feature type="compositionally biased region" description="Basic residues" evidence="1">
    <location>
        <begin position="126"/>
        <end position="135"/>
    </location>
</feature>
<proteinExistence type="predicted"/>
<protein>
    <submittedName>
        <fullName evidence="2">Uncharacterized protein</fullName>
    </submittedName>
</protein>
<dbReference type="Proteomes" id="UP001215598">
    <property type="component" value="Unassembled WGS sequence"/>
</dbReference>
<feature type="compositionally biased region" description="Basic and acidic residues" evidence="1">
    <location>
        <begin position="236"/>
        <end position="245"/>
    </location>
</feature>
<evidence type="ECO:0000313" key="3">
    <source>
        <dbReference type="Proteomes" id="UP001215598"/>
    </source>
</evidence>
<evidence type="ECO:0000313" key="2">
    <source>
        <dbReference type="EMBL" id="KAJ7782964.1"/>
    </source>
</evidence>
<feature type="region of interest" description="Disordered" evidence="1">
    <location>
        <begin position="103"/>
        <end position="315"/>
    </location>
</feature>
<dbReference type="EMBL" id="JARKIB010000003">
    <property type="protein sequence ID" value="KAJ7782964.1"/>
    <property type="molecule type" value="Genomic_DNA"/>
</dbReference>
<feature type="compositionally biased region" description="Polar residues" evidence="1">
    <location>
        <begin position="277"/>
        <end position="287"/>
    </location>
</feature>
<feature type="compositionally biased region" description="Basic residues" evidence="1">
    <location>
        <begin position="171"/>
        <end position="184"/>
    </location>
</feature>
<comment type="caution">
    <text evidence="2">The sequence shown here is derived from an EMBL/GenBank/DDBJ whole genome shotgun (WGS) entry which is preliminary data.</text>
</comment>
<gene>
    <name evidence="2" type="ORF">B0H16DRAFT_1494885</name>
</gene>
<keyword evidence="3" id="KW-1185">Reference proteome</keyword>
<name>A0AAD7P0T2_9AGAR</name>
<accession>A0AAD7P0T2</accession>
<organism evidence="2 3">
    <name type="scientific">Mycena metata</name>
    <dbReference type="NCBI Taxonomy" id="1033252"/>
    <lineage>
        <taxon>Eukaryota</taxon>
        <taxon>Fungi</taxon>
        <taxon>Dikarya</taxon>
        <taxon>Basidiomycota</taxon>
        <taxon>Agaricomycotina</taxon>
        <taxon>Agaricomycetes</taxon>
        <taxon>Agaricomycetidae</taxon>
        <taxon>Agaricales</taxon>
        <taxon>Marasmiineae</taxon>
        <taxon>Mycenaceae</taxon>
        <taxon>Mycena</taxon>
    </lineage>
</organism>
<feature type="compositionally biased region" description="Low complexity" evidence="1">
    <location>
        <begin position="259"/>
        <end position="270"/>
    </location>
</feature>
<sequence length="315" mass="33215">MDISTSVLRAPPVSSIRRKPMHTYQSPSATEKPPTMAKTLSALSQQIASASASASTSASTSTSKAAAPSTGIVIRTSVVPRKKYPMAPPLPLYHPLGRLALSLPPLEPASFGHSVSMDDSETGRRASARSRRPAAKLRDAEEDELPSRPPMPNVSAIAAVAAREIKEKASPRKRRGGAGAKRKRKETDDSEYPAKRTTRNPRGVSNIPADDGSPSDSLVPLPEVTPTPEPTGELQDDSKRPERRSTRSSGASKRRDSSASETPSASASAGARGGSKVNGTAPITNIDTHSDVEMPRNGGETKEGKEEGEVSEEAP</sequence>
<feature type="compositionally biased region" description="Basic and acidic residues" evidence="1">
    <location>
        <begin position="288"/>
        <end position="308"/>
    </location>
</feature>
<dbReference type="AlphaFoldDB" id="A0AAD7P0T2"/>
<evidence type="ECO:0000256" key="1">
    <source>
        <dbReference type="SAM" id="MobiDB-lite"/>
    </source>
</evidence>
<feature type="compositionally biased region" description="Low complexity" evidence="1">
    <location>
        <begin position="39"/>
        <end position="68"/>
    </location>
</feature>
<feature type="region of interest" description="Disordered" evidence="1">
    <location>
        <begin position="1"/>
        <end position="68"/>
    </location>
</feature>